<reference evidence="2" key="1">
    <citation type="submission" date="2016-11" db="UniProtKB">
        <authorList>
            <consortium name="WormBaseParasite"/>
        </authorList>
    </citation>
    <scope>IDENTIFICATION</scope>
    <source>
        <strain evidence="2">KR3021</strain>
    </source>
</reference>
<organism evidence="1 2">
    <name type="scientific">Rhabditophanes sp. KR3021</name>
    <dbReference type="NCBI Taxonomy" id="114890"/>
    <lineage>
        <taxon>Eukaryota</taxon>
        <taxon>Metazoa</taxon>
        <taxon>Ecdysozoa</taxon>
        <taxon>Nematoda</taxon>
        <taxon>Chromadorea</taxon>
        <taxon>Rhabditida</taxon>
        <taxon>Tylenchina</taxon>
        <taxon>Panagrolaimomorpha</taxon>
        <taxon>Strongyloidoidea</taxon>
        <taxon>Alloionematidae</taxon>
        <taxon>Rhabditophanes</taxon>
    </lineage>
</organism>
<dbReference type="WBParaSite" id="RSKR_0000281100.1">
    <property type="protein sequence ID" value="RSKR_0000281100.1"/>
    <property type="gene ID" value="RSKR_0000281100"/>
</dbReference>
<evidence type="ECO:0000313" key="2">
    <source>
        <dbReference type="WBParaSite" id="RSKR_0000281100.1"/>
    </source>
</evidence>
<proteinExistence type="predicted"/>
<accession>A0AC35TQE8</accession>
<evidence type="ECO:0000313" key="1">
    <source>
        <dbReference type="Proteomes" id="UP000095286"/>
    </source>
</evidence>
<name>A0AC35TQE8_9BILA</name>
<dbReference type="Proteomes" id="UP000095286">
    <property type="component" value="Unplaced"/>
</dbReference>
<sequence length="1015" mass="114742">MKQTFLFAFLVAYVDSFEKPWFYASIHSDSAQFYAPFQDEIIANVSVTLPIGTLTGMTIDLGNDKTDVFHGKADIFLGVPFAQPPINSLRFKYPVEIKNFSSNPYLAQKQPNLCPQSVNQETNKLDDNQDEDCLYMNILTPQASSKLNFPVMVFIHGGTFVSGGIMNYGHEGIITNLVSHGIVVVLIQYRIGALGFLTTFTDDMPPNRAMFDQLMALEFIKENIQYFGGDKTQITLVGQSAGAASASAHSYSPLSKDLFKKLILMSGTIYVSMEGSLGDVDLDFDRANKICKITKQEWENRSMKTVNDCFRNADITHFIRLEHTNIYGWKLHIDDKFGKFLPASPVHLLDSRPDLPIMLGTMKNEFVSFLIGFNYTKMISASTFGQQEYEGLFNDIAGYFKAKTQMMLNLCLNFYKPYKTSSTDNLEWIKIADRTITSASFVSTTGVEARWLYDKQFKQIYLYENSYAPSFSPKLNLPGWKEYNPAMHSSDVELLMRQPDKFNGIQFTQTDIQASTRLGNIFADFVKDSTNMKTNYQWTPVNDYDNLNHYAINADATSRMSTTPYRPTDMLMWSKVSSVIMGEWPMGDYTSYDYRFRKDSSSASTTLDKLDNLSEASELLSLTGILKEGKHIYTDPFVSGSWTNICMLTRRYSDRFIDGTRIQPHQLNDFMKKICCCVSLWKKQATAGGDAPAQPKTFSWDKPNVDPAAFICTKLENETVLKPPGSVQGQQFLIDSCKNCIILVQDYTASVMIDDCEDCIIVIGPCKGSIFIRDTKRCQLFAICQQLRTRDCNDISAFIFCTTSPIIEDSTRMRFSQLFINYDKLEEQMENAQMSPFTNSWDKVHDYTPTSGKNSNFAIRNGADYSGFTEALVEAKTKGHITFDAPSSYFLNLIDIPDKESNLILVMPTENQDLGQYYKDSLAFAKVLAEAEDVTVKMTKDLNIVKGDLKCLFMDKQFDKYSGQLLAIELKNGNKMAIEEAMAAANTINSILIDAPKTFEYIKNLYQLAEVKSSV</sequence>
<protein>
    <submittedName>
        <fullName evidence="2">C-CAP/cofactor C-like domain-containing protein</fullName>
    </submittedName>
</protein>